<dbReference type="AlphaFoldDB" id="A0A2H3F1P1"/>
<organism evidence="1 2">
    <name type="scientific">Armillaria gallica</name>
    <name type="common">Bulbous honey fungus</name>
    <name type="synonym">Armillaria bulbosa</name>
    <dbReference type="NCBI Taxonomy" id="47427"/>
    <lineage>
        <taxon>Eukaryota</taxon>
        <taxon>Fungi</taxon>
        <taxon>Dikarya</taxon>
        <taxon>Basidiomycota</taxon>
        <taxon>Agaricomycotina</taxon>
        <taxon>Agaricomycetes</taxon>
        <taxon>Agaricomycetidae</taxon>
        <taxon>Agaricales</taxon>
        <taxon>Marasmiineae</taxon>
        <taxon>Physalacriaceae</taxon>
        <taxon>Armillaria</taxon>
    </lineage>
</organism>
<dbReference type="Proteomes" id="UP000217790">
    <property type="component" value="Unassembled WGS sequence"/>
</dbReference>
<protein>
    <submittedName>
        <fullName evidence="1">Uncharacterized protein</fullName>
    </submittedName>
</protein>
<keyword evidence="2" id="KW-1185">Reference proteome</keyword>
<evidence type="ECO:0000313" key="2">
    <source>
        <dbReference type="Proteomes" id="UP000217790"/>
    </source>
</evidence>
<sequence>MFMIEPRQSVQYGAYKNVEGGFSKMSLQSSTRLADNVPHPPPSPVWWTMAKCCVQVGRQAMKTTVRQYSFPAVTPNVSPSAVNVGHGVQELRGRLTVGDNGTCCLRHCVMLT</sequence>
<accession>A0A2H3F1P1</accession>
<dbReference type="EMBL" id="KZ293644">
    <property type="protein sequence ID" value="PBL04477.1"/>
    <property type="molecule type" value="Genomic_DNA"/>
</dbReference>
<dbReference type="InParanoid" id="A0A2H3F1P1"/>
<evidence type="ECO:0000313" key="1">
    <source>
        <dbReference type="EMBL" id="PBL04477.1"/>
    </source>
</evidence>
<reference evidence="2" key="1">
    <citation type="journal article" date="2017" name="Nat. Ecol. Evol.">
        <title>Genome expansion and lineage-specific genetic innovations in the forest pathogenic fungi Armillaria.</title>
        <authorList>
            <person name="Sipos G."/>
            <person name="Prasanna A.N."/>
            <person name="Walter M.C."/>
            <person name="O'Connor E."/>
            <person name="Balint B."/>
            <person name="Krizsan K."/>
            <person name="Kiss B."/>
            <person name="Hess J."/>
            <person name="Varga T."/>
            <person name="Slot J."/>
            <person name="Riley R."/>
            <person name="Boka B."/>
            <person name="Rigling D."/>
            <person name="Barry K."/>
            <person name="Lee J."/>
            <person name="Mihaltcheva S."/>
            <person name="LaButti K."/>
            <person name="Lipzen A."/>
            <person name="Waldron R."/>
            <person name="Moloney N.M."/>
            <person name="Sperisen C."/>
            <person name="Kredics L."/>
            <person name="Vagvoelgyi C."/>
            <person name="Patrignani A."/>
            <person name="Fitzpatrick D."/>
            <person name="Nagy I."/>
            <person name="Doyle S."/>
            <person name="Anderson J.B."/>
            <person name="Grigoriev I.V."/>
            <person name="Gueldener U."/>
            <person name="Muensterkoetter M."/>
            <person name="Nagy L.G."/>
        </authorList>
    </citation>
    <scope>NUCLEOTIDE SEQUENCE [LARGE SCALE GENOMIC DNA]</scope>
    <source>
        <strain evidence="2">Ar21-2</strain>
    </source>
</reference>
<proteinExistence type="predicted"/>
<name>A0A2H3F1P1_ARMGA</name>
<gene>
    <name evidence="1" type="ORF">ARMGADRAFT_55201</name>
</gene>